<evidence type="ECO:0000256" key="4">
    <source>
        <dbReference type="PROSITE-ProRule" id="PRU00335"/>
    </source>
</evidence>
<dbReference type="InterPro" id="IPR009057">
    <property type="entry name" value="Homeodomain-like_sf"/>
</dbReference>
<reference evidence="6 7" key="1">
    <citation type="journal article" date="2002" name="Int. J. Syst. Evol. Microbiol.">
        <title>Sphingopyxis witflariensis sp. nov., isolated from activated sludge.</title>
        <authorList>
            <person name="Kampfer P."/>
            <person name="Witzenberger R."/>
            <person name="Denner E.B."/>
            <person name="Busse H.J."/>
            <person name="Neef A."/>
        </authorList>
    </citation>
    <scope>NUCLEOTIDE SEQUENCE [LARGE SCALE GENOMIC DNA]</scope>
    <source>
        <strain evidence="6 7">DSM 14551</strain>
    </source>
</reference>
<feature type="DNA-binding region" description="H-T-H motif" evidence="4">
    <location>
        <begin position="38"/>
        <end position="57"/>
    </location>
</feature>
<evidence type="ECO:0000256" key="3">
    <source>
        <dbReference type="ARBA" id="ARBA00023163"/>
    </source>
</evidence>
<keyword evidence="3" id="KW-0804">Transcription</keyword>
<dbReference type="Proteomes" id="UP000197097">
    <property type="component" value="Unassembled WGS sequence"/>
</dbReference>
<dbReference type="PANTHER" id="PTHR30055">
    <property type="entry name" value="HTH-TYPE TRANSCRIPTIONAL REGULATOR RUTR"/>
    <property type="match status" value="1"/>
</dbReference>
<dbReference type="GO" id="GO:0000976">
    <property type="term" value="F:transcription cis-regulatory region binding"/>
    <property type="evidence" value="ECO:0007669"/>
    <property type="project" value="TreeGrafter"/>
</dbReference>
<gene>
    <name evidence="6" type="ORF">CDQ91_18580</name>
</gene>
<dbReference type="SUPFAM" id="SSF46689">
    <property type="entry name" value="Homeodomain-like"/>
    <property type="match status" value="1"/>
</dbReference>
<dbReference type="AlphaFoldDB" id="A0A246JGQ6"/>
<organism evidence="6 7">
    <name type="scientific">Sphingopyxis witflariensis</name>
    <dbReference type="NCBI Taxonomy" id="173675"/>
    <lineage>
        <taxon>Bacteria</taxon>
        <taxon>Pseudomonadati</taxon>
        <taxon>Pseudomonadota</taxon>
        <taxon>Alphaproteobacteria</taxon>
        <taxon>Sphingomonadales</taxon>
        <taxon>Sphingomonadaceae</taxon>
        <taxon>Sphingopyxis</taxon>
    </lineage>
</organism>
<dbReference type="InterPro" id="IPR025996">
    <property type="entry name" value="MT1864/Rv1816-like_C"/>
</dbReference>
<dbReference type="EMBL" id="NISJ01000014">
    <property type="protein sequence ID" value="OWQ91740.1"/>
    <property type="molecule type" value="Genomic_DNA"/>
</dbReference>
<sequence length="203" mass="21630">MTALSRAMTKPYHHGDLRAALLAAAEEIVNRDGVAGLTLRGVAREVGASHAAPKNHFDDLTGLLSELAAIGFTRFADSMANAAAAEVSPRDKLNATGRAYVLFALAEPGLFQLMFRGERLDKTRPALNEAMTRAFSTLTGAVEALHTDDPAAKRAARAHAARAWSMVHGYAILLLDDRLNPLLDAGAPKADAMALLDDMLTLD</sequence>
<dbReference type="PANTHER" id="PTHR30055:SF220">
    <property type="entry name" value="TETR-FAMILY REGULATORY PROTEIN"/>
    <property type="match status" value="1"/>
</dbReference>
<dbReference type="GO" id="GO:0003700">
    <property type="term" value="F:DNA-binding transcription factor activity"/>
    <property type="evidence" value="ECO:0007669"/>
    <property type="project" value="TreeGrafter"/>
</dbReference>
<dbReference type="InterPro" id="IPR036271">
    <property type="entry name" value="Tet_transcr_reg_TetR-rel_C_sf"/>
</dbReference>
<accession>A0A246JGQ6</accession>
<dbReference type="PROSITE" id="PS50977">
    <property type="entry name" value="HTH_TETR_2"/>
    <property type="match status" value="1"/>
</dbReference>
<feature type="domain" description="HTH tetR-type" evidence="5">
    <location>
        <begin position="15"/>
        <end position="75"/>
    </location>
</feature>
<proteinExistence type="predicted"/>
<keyword evidence="2 4" id="KW-0238">DNA-binding</keyword>
<evidence type="ECO:0000313" key="6">
    <source>
        <dbReference type="EMBL" id="OWQ91740.1"/>
    </source>
</evidence>
<dbReference type="SUPFAM" id="SSF48498">
    <property type="entry name" value="Tetracyclin repressor-like, C-terminal domain"/>
    <property type="match status" value="1"/>
</dbReference>
<protein>
    <submittedName>
        <fullName evidence="6">TetR family transcriptional regulator</fullName>
    </submittedName>
</protein>
<dbReference type="Pfam" id="PF13305">
    <property type="entry name" value="TetR_C_33"/>
    <property type="match status" value="1"/>
</dbReference>
<comment type="caution">
    <text evidence="6">The sequence shown here is derived from an EMBL/GenBank/DDBJ whole genome shotgun (WGS) entry which is preliminary data.</text>
</comment>
<keyword evidence="1" id="KW-0805">Transcription regulation</keyword>
<evidence type="ECO:0000256" key="1">
    <source>
        <dbReference type="ARBA" id="ARBA00023015"/>
    </source>
</evidence>
<dbReference type="InterPro" id="IPR050109">
    <property type="entry name" value="HTH-type_TetR-like_transc_reg"/>
</dbReference>
<evidence type="ECO:0000313" key="7">
    <source>
        <dbReference type="Proteomes" id="UP000197097"/>
    </source>
</evidence>
<name>A0A246JGQ6_9SPHN</name>
<evidence type="ECO:0000256" key="2">
    <source>
        <dbReference type="ARBA" id="ARBA00023125"/>
    </source>
</evidence>
<keyword evidence="7" id="KW-1185">Reference proteome</keyword>
<dbReference type="Gene3D" id="1.10.357.10">
    <property type="entry name" value="Tetracycline Repressor, domain 2"/>
    <property type="match status" value="1"/>
</dbReference>
<evidence type="ECO:0000259" key="5">
    <source>
        <dbReference type="PROSITE" id="PS50977"/>
    </source>
</evidence>
<dbReference type="InterPro" id="IPR001647">
    <property type="entry name" value="HTH_TetR"/>
</dbReference>